<gene>
    <name evidence="1" type="ORF">EDF87_104160</name>
</gene>
<evidence type="ECO:0000313" key="1">
    <source>
        <dbReference type="EMBL" id="TDV49514.1"/>
    </source>
</evidence>
<evidence type="ECO:0000313" key="2">
    <source>
        <dbReference type="Proteomes" id="UP000295804"/>
    </source>
</evidence>
<accession>A0A4R7VJA2</accession>
<name>A0A4R7VJA2_9PSED</name>
<comment type="caution">
    <text evidence="1">The sequence shown here is derived from an EMBL/GenBank/DDBJ whole genome shotgun (WGS) entry which is preliminary data.</text>
</comment>
<reference evidence="1 2" key="1">
    <citation type="submission" date="2019-03" db="EMBL/GenBank/DDBJ databases">
        <title>Genomic analyses of the natural microbiome of Caenorhabditis elegans.</title>
        <authorList>
            <person name="Samuel B."/>
        </authorList>
    </citation>
    <scope>NUCLEOTIDE SEQUENCE [LARGE SCALE GENOMIC DNA]</scope>
    <source>
        <strain evidence="1 2">BIGb0525</strain>
    </source>
</reference>
<dbReference type="EMBL" id="SOCQ01000004">
    <property type="protein sequence ID" value="TDV49514.1"/>
    <property type="molecule type" value="Genomic_DNA"/>
</dbReference>
<dbReference type="AlphaFoldDB" id="A0A4R7VJA2"/>
<organism evidence="1 2">
    <name type="scientific">Pseudomonas helmanticensis</name>
    <dbReference type="NCBI Taxonomy" id="1471381"/>
    <lineage>
        <taxon>Bacteria</taxon>
        <taxon>Pseudomonadati</taxon>
        <taxon>Pseudomonadota</taxon>
        <taxon>Gammaproteobacteria</taxon>
        <taxon>Pseudomonadales</taxon>
        <taxon>Pseudomonadaceae</taxon>
        <taxon>Pseudomonas</taxon>
    </lineage>
</organism>
<sequence>MTAPHPVKRRVFYNGTFTPRLSEPTRNVTCHAEDETLNSAVILY</sequence>
<proteinExistence type="predicted"/>
<protein>
    <submittedName>
        <fullName evidence="1">Uncharacterized protein</fullName>
    </submittedName>
</protein>
<dbReference type="Proteomes" id="UP000295804">
    <property type="component" value="Unassembled WGS sequence"/>
</dbReference>